<dbReference type="RefSeq" id="WP_087105387.1">
    <property type="nucleotide sequence ID" value="NZ_FUKM01000003.1"/>
</dbReference>
<comment type="caution">
    <text evidence="2">The sequence shown here is derived from an EMBL/GenBank/DDBJ whole genome shotgun (WGS) entry which is preliminary data.</text>
</comment>
<gene>
    <name evidence="2" type="ORF">CZ787_00590</name>
</gene>
<dbReference type="InterPro" id="IPR036928">
    <property type="entry name" value="AS_sf"/>
</dbReference>
<dbReference type="Proteomes" id="UP000196331">
    <property type="component" value="Unassembled WGS sequence"/>
</dbReference>
<organism evidence="2 3">
    <name type="scientific">Halomonas citrativorans</name>
    <dbReference type="NCBI Taxonomy" id="2742612"/>
    <lineage>
        <taxon>Bacteria</taxon>
        <taxon>Pseudomonadati</taxon>
        <taxon>Pseudomonadota</taxon>
        <taxon>Gammaproteobacteria</taxon>
        <taxon>Oceanospirillales</taxon>
        <taxon>Halomonadaceae</taxon>
        <taxon>Halomonas</taxon>
    </lineage>
</organism>
<dbReference type="PROSITE" id="PS00571">
    <property type="entry name" value="AMIDASES"/>
    <property type="match status" value="1"/>
</dbReference>
<dbReference type="PANTHER" id="PTHR11895">
    <property type="entry name" value="TRANSAMIDASE"/>
    <property type="match status" value="1"/>
</dbReference>
<dbReference type="OrthoDB" id="8872210at2"/>
<accession>A0A1R4HND0</accession>
<evidence type="ECO:0000259" key="1">
    <source>
        <dbReference type="Pfam" id="PF01425"/>
    </source>
</evidence>
<keyword evidence="2" id="KW-0436">Ligase</keyword>
<sequence length="487" mass="52059">MTSIPNDPVASVGGLRNAGEMLRAGTLSSEQMTQDYLTRINKLDSFLNAFEHVEAKQALATARAMDCLLAAGTDLGPLMGIPISVKDLFTVKGMPMTAGSRVDVSDITDPNEGPFIQALRQAGCVILGKTRMVEFAFGITGVSQPRGTPRNPCDEKIHRIPGGSSSGAGVATAAGLCAMSIGTDTGGSVRVPAALCGVFGLKTTFGLWSTQGVFPLAPNLDTIGLLTRSARDAALAYAEIMHHLHGVSRHPVALETLPGTSLGLPTEYFWEDLSSDVAKAMSWAKDELAGAGVHFQNVSIPEANEREKYFPVSMPVQLLNTLGRERFESGRHLMDPVIGDRTSLGLDIKATHFLEVETRRSRNIVNALEQFQGVDAWISPTTASTAPSLASLDNYQEGYRQALNMTRNTQPANYLELCAASLPLLVGDQFLPVGLQLMCPPREEGKLLAICQAIEIQLGKVEVKVSRRGCEPSAATVQNSKLAIGNQ</sequence>
<evidence type="ECO:0000313" key="2">
    <source>
        <dbReference type="EMBL" id="SJN09047.1"/>
    </source>
</evidence>
<dbReference type="SUPFAM" id="SSF75304">
    <property type="entry name" value="Amidase signature (AS) enzymes"/>
    <property type="match status" value="1"/>
</dbReference>
<evidence type="ECO:0000313" key="3">
    <source>
        <dbReference type="Proteomes" id="UP000196331"/>
    </source>
</evidence>
<dbReference type="InterPro" id="IPR000120">
    <property type="entry name" value="Amidase"/>
</dbReference>
<dbReference type="Pfam" id="PF01425">
    <property type="entry name" value="Amidase"/>
    <property type="match status" value="1"/>
</dbReference>
<protein>
    <submittedName>
        <fullName evidence="2">Aspartyl-tRNA(Asn) amidotransferase subunit A amidotransferase subunit A</fullName>
        <ecNumber evidence="2">6.3.5.7</ecNumber>
    </submittedName>
</protein>
<feature type="domain" description="Amidase" evidence="1">
    <location>
        <begin position="32"/>
        <end position="448"/>
    </location>
</feature>
<reference evidence="2 3" key="1">
    <citation type="submission" date="2017-02" db="EMBL/GenBank/DDBJ databases">
        <authorList>
            <person name="Dridi B."/>
        </authorList>
    </citation>
    <scope>NUCLEOTIDE SEQUENCE [LARGE SCALE GENOMIC DNA]</scope>
    <source>
        <strain evidence="2 3">JB380</strain>
    </source>
</reference>
<name>A0A1R4HND0_9GAMM</name>
<dbReference type="PANTHER" id="PTHR11895:SF176">
    <property type="entry name" value="AMIDASE AMID-RELATED"/>
    <property type="match status" value="1"/>
</dbReference>
<proteinExistence type="predicted"/>
<dbReference type="AlphaFoldDB" id="A0A1R4HND0"/>
<dbReference type="GO" id="GO:0050567">
    <property type="term" value="F:glutaminyl-tRNA synthase (glutamine-hydrolyzing) activity"/>
    <property type="evidence" value="ECO:0007669"/>
    <property type="project" value="UniProtKB-EC"/>
</dbReference>
<dbReference type="EMBL" id="FUKM01000003">
    <property type="protein sequence ID" value="SJN09047.1"/>
    <property type="molecule type" value="Genomic_DNA"/>
</dbReference>
<dbReference type="Gene3D" id="3.90.1300.10">
    <property type="entry name" value="Amidase signature (AS) domain"/>
    <property type="match status" value="1"/>
</dbReference>
<dbReference type="EC" id="6.3.5.7" evidence="2"/>
<dbReference type="InterPro" id="IPR020556">
    <property type="entry name" value="Amidase_CS"/>
</dbReference>
<dbReference type="InterPro" id="IPR023631">
    <property type="entry name" value="Amidase_dom"/>
</dbReference>